<proteinExistence type="predicted"/>
<evidence type="ECO:0000313" key="3">
    <source>
        <dbReference type="Proteomes" id="UP000054270"/>
    </source>
</evidence>
<protein>
    <submittedName>
        <fullName evidence="2">Uncharacterized protein</fullName>
    </submittedName>
</protein>
<evidence type="ECO:0000256" key="1">
    <source>
        <dbReference type="SAM" id="MobiDB-lite"/>
    </source>
</evidence>
<sequence>MTARRDIPTPAISGSHDCVACSFAAPPLSDFNPSGDLAEGQRDTSRHSHSSLHCACVFARARPPSMDARISSSADGRW</sequence>
<dbReference type="EMBL" id="KN817757">
    <property type="protein sequence ID" value="KJA13301.1"/>
    <property type="molecule type" value="Genomic_DNA"/>
</dbReference>
<accession>A0A0D2N9G1</accession>
<name>A0A0D2N9G1_HYPSF</name>
<dbReference type="Proteomes" id="UP000054270">
    <property type="component" value="Unassembled WGS sequence"/>
</dbReference>
<reference evidence="3" key="1">
    <citation type="submission" date="2014-04" db="EMBL/GenBank/DDBJ databases">
        <title>Evolutionary Origins and Diversification of the Mycorrhizal Mutualists.</title>
        <authorList>
            <consortium name="DOE Joint Genome Institute"/>
            <consortium name="Mycorrhizal Genomics Consortium"/>
            <person name="Kohler A."/>
            <person name="Kuo A."/>
            <person name="Nagy L.G."/>
            <person name="Floudas D."/>
            <person name="Copeland A."/>
            <person name="Barry K.W."/>
            <person name="Cichocki N."/>
            <person name="Veneault-Fourrey C."/>
            <person name="LaButti K."/>
            <person name="Lindquist E.A."/>
            <person name="Lipzen A."/>
            <person name="Lundell T."/>
            <person name="Morin E."/>
            <person name="Murat C."/>
            <person name="Riley R."/>
            <person name="Ohm R."/>
            <person name="Sun H."/>
            <person name="Tunlid A."/>
            <person name="Henrissat B."/>
            <person name="Grigoriev I.V."/>
            <person name="Hibbett D.S."/>
            <person name="Martin F."/>
        </authorList>
    </citation>
    <scope>NUCLEOTIDE SEQUENCE [LARGE SCALE GENOMIC DNA]</scope>
    <source>
        <strain evidence="3">FD-334 SS-4</strain>
    </source>
</reference>
<gene>
    <name evidence="2" type="ORF">HYPSUDRAFT_73086</name>
</gene>
<dbReference type="AlphaFoldDB" id="A0A0D2N9G1"/>
<keyword evidence="3" id="KW-1185">Reference proteome</keyword>
<organism evidence="2 3">
    <name type="scientific">Hypholoma sublateritium (strain FD-334 SS-4)</name>
    <dbReference type="NCBI Taxonomy" id="945553"/>
    <lineage>
        <taxon>Eukaryota</taxon>
        <taxon>Fungi</taxon>
        <taxon>Dikarya</taxon>
        <taxon>Basidiomycota</taxon>
        <taxon>Agaricomycotina</taxon>
        <taxon>Agaricomycetes</taxon>
        <taxon>Agaricomycetidae</taxon>
        <taxon>Agaricales</taxon>
        <taxon>Agaricineae</taxon>
        <taxon>Strophariaceae</taxon>
        <taxon>Hypholoma</taxon>
    </lineage>
</organism>
<feature type="region of interest" description="Disordered" evidence="1">
    <location>
        <begin position="27"/>
        <end position="48"/>
    </location>
</feature>
<evidence type="ECO:0000313" key="2">
    <source>
        <dbReference type="EMBL" id="KJA13301.1"/>
    </source>
</evidence>